<keyword evidence="3 6" id="KW-0812">Transmembrane</keyword>
<keyword evidence="5 6" id="KW-0472">Membrane</keyword>
<feature type="domain" description="3-oxo-5-alpha-steroid 4-dehydrogenase C-terminal" evidence="7">
    <location>
        <begin position="117"/>
        <end position="233"/>
    </location>
</feature>
<feature type="transmembrane region" description="Helical" evidence="6">
    <location>
        <begin position="160"/>
        <end position="185"/>
    </location>
</feature>
<sequence length="308" mass="34623">MPSFLPLARAQFHYDCFRKWFFLGAAIVSPLSFVFDAPFGRFASTSGSIFLIDGIKAWIVMEIISPIFFTYTYFSSPLSTGTPEHTIAQNILAGMFLVHYTNRSLISPLRTPSRSKSHLYVLLSAILFNVINGSLLGSYLSSPGARAYLGNDANTWSSPVWYIGLVLWAVGFIGNVVHDEILLNIRRKFKKSGKKDGQGEHYAIPNGLLYDYVSFPNYSCEWLEWLGFALAASPAPLISLDSLFKVGLFDLVTSPSSQLVPSLTPPWIFLFNEVVLMFPRAYKGHLWYKNKFGEAYPSERKIVIPFIL</sequence>
<gene>
    <name evidence="8" type="ORF">WG66_13843</name>
</gene>
<comment type="similarity">
    <text evidence="2">Belongs to the steroid 5-alpha reductase family.</text>
</comment>
<keyword evidence="4 6" id="KW-1133">Transmembrane helix</keyword>
<protein>
    <recommendedName>
        <fullName evidence="7">3-oxo-5-alpha-steroid 4-dehydrogenase C-terminal domain-containing protein</fullName>
    </recommendedName>
</protein>
<feature type="transmembrane region" description="Helical" evidence="6">
    <location>
        <begin position="55"/>
        <end position="74"/>
    </location>
</feature>
<dbReference type="GO" id="GO:0016627">
    <property type="term" value="F:oxidoreductase activity, acting on the CH-CH group of donors"/>
    <property type="evidence" value="ECO:0007669"/>
    <property type="project" value="InterPro"/>
</dbReference>
<dbReference type="PROSITE" id="PS50244">
    <property type="entry name" value="S5A_REDUCTASE"/>
    <property type="match status" value="1"/>
</dbReference>
<dbReference type="Gene3D" id="1.20.120.1630">
    <property type="match status" value="1"/>
</dbReference>
<dbReference type="PANTHER" id="PTHR10556">
    <property type="entry name" value="3-OXO-5-ALPHA-STEROID 4-DEHYDROGENASE"/>
    <property type="match status" value="1"/>
</dbReference>
<comment type="subcellular location">
    <subcellularLocation>
        <location evidence="1">Membrane</location>
        <topology evidence="1">Multi-pass membrane protein</topology>
    </subcellularLocation>
</comment>
<evidence type="ECO:0000256" key="3">
    <source>
        <dbReference type="ARBA" id="ARBA00022692"/>
    </source>
</evidence>
<evidence type="ECO:0000256" key="4">
    <source>
        <dbReference type="ARBA" id="ARBA00022989"/>
    </source>
</evidence>
<evidence type="ECO:0000313" key="9">
    <source>
        <dbReference type="Proteomes" id="UP000054988"/>
    </source>
</evidence>
<organism evidence="8 9">
    <name type="scientific">Moniliophthora roreri</name>
    <name type="common">Frosty pod rot fungus</name>
    <name type="synonym">Monilia roreri</name>
    <dbReference type="NCBI Taxonomy" id="221103"/>
    <lineage>
        <taxon>Eukaryota</taxon>
        <taxon>Fungi</taxon>
        <taxon>Dikarya</taxon>
        <taxon>Basidiomycota</taxon>
        <taxon>Agaricomycotina</taxon>
        <taxon>Agaricomycetes</taxon>
        <taxon>Agaricomycetidae</taxon>
        <taxon>Agaricales</taxon>
        <taxon>Marasmiineae</taxon>
        <taxon>Marasmiaceae</taxon>
        <taxon>Moniliophthora</taxon>
    </lineage>
</organism>
<dbReference type="Pfam" id="PF02544">
    <property type="entry name" value="Steroid_dh"/>
    <property type="match status" value="2"/>
</dbReference>
<evidence type="ECO:0000313" key="8">
    <source>
        <dbReference type="EMBL" id="KTB33611.1"/>
    </source>
</evidence>
<feature type="transmembrane region" description="Helical" evidence="6">
    <location>
        <begin position="20"/>
        <end position="43"/>
    </location>
</feature>
<evidence type="ECO:0000256" key="1">
    <source>
        <dbReference type="ARBA" id="ARBA00004141"/>
    </source>
</evidence>
<dbReference type="eggNOG" id="KOG1638">
    <property type="taxonomic scope" value="Eukaryota"/>
</dbReference>
<dbReference type="EMBL" id="LATX01002158">
    <property type="protein sequence ID" value="KTB33611.1"/>
    <property type="molecule type" value="Genomic_DNA"/>
</dbReference>
<feature type="domain" description="3-oxo-5-alpha-steroid 4-dehydrogenase C-terminal" evidence="7">
    <location>
        <begin position="265"/>
        <end position="308"/>
    </location>
</feature>
<proteinExistence type="inferred from homology"/>
<accession>A0A0W0FB82</accession>
<evidence type="ECO:0000259" key="7">
    <source>
        <dbReference type="Pfam" id="PF02544"/>
    </source>
</evidence>
<dbReference type="PANTHER" id="PTHR10556:SF43">
    <property type="entry name" value="STEROID 5-ALPHA-REDUCTASE DET2"/>
    <property type="match status" value="1"/>
</dbReference>
<dbReference type="Proteomes" id="UP000054988">
    <property type="component" value="Unassembled WGS sequence"/>
</dbReference>
<evidence type="ECO:0000256" key="6">
    <source>
        <dbReference type="SAM" id="Phobius"/>
    </source>
</evidence>
<feature type="transmembrane region" description="Helical" evidence="6">
    <location>
        <begin position="118"/>
        <end position="140"/>
    </location>
</feature>
<evidence type="ECO:0000256" key="2">
    <source>
        <dbReference type="ARBA" id="ARBA00007742"/>
    </source>
</evidence>
<dbReference type="GO" id="GO:0006629">
    <property type="term" value="P:lipid metabolic process"/>
    <property type="evidence" value="ECO:0007669"/>
    <property type="project" value="InterPro"/>
</dbReference>
<reference evidence="8 9" key="1">
    <citation type="submission" date="2015-12" db="EMBL/GenBank/DDBJ databases">
        <title>Draft genome sequence of Moniliophthora roreri, the causal agent of frosty pod rot of cacao.</title>
        <authorList>
            <person name="Aime M.C."/>
            <person name="Diaz-Valderrama J.R."/>
            <person name="Kijpornyongpan T."/>
            <person name="Phillips-Mora W."/>
        </authorList>
    </citation>
    <scope>NUCLEOTIDE SEQUENCE [LARGE SCALE GENOMIC DNA]</scope>
    <source>
        <strain evidence="8 9">MCA 2952</strain>
    </source>
</reference>
<dbReference type="InterPro" id="IPR001104">
    <property type="entry name" value="3-oxo-5_a-steroid_4-DH_C"/>
</dbReference>
<comment type="caution">
    <text evidence="8">The sequence shown here is derived from an EMBL/GenBank/DDBJ whole genome shotgun (WGS) entry which is preliminary data.</text>
</comment>
<dbReference type="GO" id="GO:0016020">
    <property type="term" value="C:membrane"/>
    <property type="evidence" value="ECO:0007669"/>
    <property type="project" value="UniProtKB-SubCell"/>
</dbReference>
<name>A0A0W0FB82_MONRR</name>
<dbReference type="InterPro" id="IPR039357">
    <property type="entry name" value="SRD5A/TECR"/>
</dbReference>
<dbReference type="AlphaFoldDB" id="A0A0W0FB82"/>
<evidence type="ECO:0000256" key="5">
    <source>
        <dbReference type="ARBA" id="ARBA00023136"/>
    </source>
</evidence>